<evidence type="ECO:0000313" key="7">
    <source>
        <dbReference type="EMBL" id="KAK3272583.1"/>
    </source>
</evidence>
<name>A0AAE0L5A1_9CHLO</name>
<dbReference type="GO" id="GO:0032259">
    <property type="term" value="P:methylation"/>
    <property type="evidence" value="ECO:0007669"/>
    <property type="project" value="UniProtKB-KW"/>
</dbReference>
<dbReference type="EC" id="2.1.1.37" evidence="6"/>
<feature type="active site" evidence="4">
    <location>
        <position position="265"/>
    </location>
</feature>
<dbReference type="InterPro" id="IPR018117">
    <property type="entry name" value="C5_DNA_meth_AS"/>
</dbReference>
<dbReference type="InterPro" id="IPR050750">
    <property type="entry name" value="C5-MTase"/>
</dbReference>
<evidence type="ECO:0000256" key="1">
    <source>
        <dbReference type="ARBA" id="ARBA00022603"/>
    </source>
</evidence>
<dbReference type="CDD" id="cd00315">
    <property type="entry name" value="Cyt_C5_DNA_methylase"/>
    <property type="match status" value="1"/>
</dbReference>
<dbReference type="InterPro" id="IPR029063">
    <property type="entry name" value="SAM-dependent_MTases_sf"/>
</dbReference>
<keyword evidence="3 4" id="KW-0949">S-adenosyl-L-methionine</keyword>
<gene>
    <name evidence="7" type="ORF">CYMTET_19134</name>
</gene>
<dbReference type="SUPFAM" id="SSF53335">
    <property type="entry name" value="S-adenosyl-L-methionine-dependent methyltransferases"/>
    <property type="match status" value="1"/>
</dbReference>
<dbReference type="InterPro" id="IPR001525">
    <property type="entry name" value="C5_MeTfrase"/>
</dbReference>
<dbReference type="PRINTS" id="PR00105">
    <property type="entry name" value="C5METTRFRASE"/>
</dbReference>
<protein>
    <recommendedName>
        <fullName evidence="6">Cytosine-specific methyltransferase</fullName>
        <ecNumber evidence="6">2.1.1.37</ecNumber>
    </recommendedName>
</protein>
<keyword evidence="2 4" id="KW-0808">Transferase</keyword>
<organism evidence="7 8">
    <name type="scientific">Cymbomonas tetramitiformis</name>
    <dbReference type="NCBI Taxonomy" id="36881"/>
    <lineage>
        <taxon>Eukaryota</taxon>
        <taxon>Viridiplantae</taxon>
        <taxon>Chlorophyta</taxon>
        <taxon>Pyramimonadophyceae</taxon>
        <taxon>Pyramimonadales</taxon>
        <taxon>Pyramimonadaceae</taxon>
        <taxon>Cymbomonas</taxon>
    </lineage>
</organism>
<dbReference type="PANTHER" id="PTHR46098:SF1">
    <property type="entry name" value="TRNA (CYTOSINE(38)-C(5))-METHYLTRANSFERASE"/>
    <property type="match status" value="1"/>
</dbReference>
<dbReference type="Gene3D" id="3.40.50.150">
    <property type="entry name" value="Vaccinia Virus protein VP39"/>
    <property type="match status" value="1"/>
</dbReference>
<keyword evidence="1 4" id="KW-0489">Methyltransferase</keyword>
<evidence type="ECO:0000256" key="2">
    <source>
        <dbReference type="ARBA" id="ARBA00022679"/>
    </source>
</evidence>
<dbReference type="NCBIfam" id="TIGR00675">
    <property type="entry name" value="dcm"/>
    <property type="match status" value="1"/>
</dbReference>
<comment type="caution">
    <text evidence="7">The sequence shown here is derived from an EMBL/GenBank/DDBJ whole genome shotgun (WGS) entry which is preliminary data.</text>
</comment>
<dbReference type="GO" id="GO:0003886">
    <property type="term" value="F:DNA (cytosine-5-)-methyltransferase activity"/>
    <property type="evidence" value="ECO:0007669"/>
    <property type="project" value="UniProtKB-EC"/>
</dbReference>
<accession>A0AAE0L5A1</accession>
<dbReference type="AlphaFoldDB" id="A0AAE0L5A1"/>
<dbReference type="Proteomes" id="UP001190700">
    <property type="component" value="Unassembled WGS sequence"/>
</dbReference>
<evidence type="ECO:0000256" key="5">
    <source>
        <dbReference type="RuleBase" id="RU000416"/>
    </source>
</evidence>
<proteinExistence type="inferred from homology"/>
<dbReference type="Pfam" id="PF00145">
    <property type="entry name" value="DNA_methylase"/>
    <property type="match status" value="1"/>
</dbReference>
<reference evidence="7 8" key="1">
    <citation type="journal article" date="2015" name="Genome Biol. Evol.">
        <title>Comparative Genomics of a Bacterivorous Green Alga Reveals Evolutionary Causalities and Consequences of Phago-Mixotrophic Mode of Nutrition.</title>
        <authorList>
            <person name="Burns J.A."/>
            <person name="Paasch A."/>
            <person name="Narechania A."/>
            <person name="Kim E."/>
        </authorList>
    </citation>
    <scope>NUCLEOTIDE SEQUENCE [LARGE SCALE GENOMIC DNA]</scope>
    <source>
        <strain evidence="7 8">PLY_AMNH</strain>
    </source>
</reference>
<dbReference type="EMBL" id="LGRX02008888">
    <property type="protein sequence ID" value="KAK3272583.1"/>
    <property type="molecule type" value="Genomic_DNA"/>
</dbReference>
<dbReference type="Gene3D" id="3.90.120.10">
    <property type="entry name" value="DNA Methylase, subunit A, domain 2"/>
    <property type="match status" value="1"/>
</dbReference>
<dbReference type="PROSITE" id="PS00094">
    <property type="entry name" value="C5_MTASE_1"/>
    <property type="match status" value="1"/>
</dbReference>
<evidence type="ECO:0000256" key="3">
    <source>
        <dbReference type="ARBA" id="ARBA00022691"/>
    </source>
</evidence>
<evidence type="ECO:0000256" key="6">
    <source>
        <dbReference type="RuleBase" id="RU000417"/>
    </source>
</evidence>
<dbReference type="PANTHER" id="PTHR46098">
    <property type="entry name" value="TRNA (CYTOSINE(38)-C(5))-METHYLTRANSFERASE"/>
    <property type="match status" value="1"/>
</dbReference>
<evidence type="ECO:0000256" key="4">
    <source>
        <dbReference type="PROSITE-ProRule" id="PRU01016"/>
    </source>
</evidence>
<keyword evidence="8" id="KW-1185">Reference proteome</keyword>
<comment type="catalytic activity">
    <reaction evidence="6">
        <text>a 2'-deoxycytidine in DNA + S-adenosyl-L-methionine = a 5-methyl-2'-deoxycytidine in DNA + S-adenosyl-L-homocysteine + H(+)</text>
        <dbReference type="Rhea" id="RHEA:13681"/>
        <dbReference type="Rhea" id="RHEA-COMP:11369"/>
        <dbReference type="Rhea" id="RHEA-COMP:11370"/>
        <dbReference type="ChEBI" id="CHEBI:15378"/>
        <dbReference type="ChEBI" id="CHEBI:57856"/>
        <dbReference type="ChEBI" id="CHEBI:59789"/>
        <dbReference type="ChEBI" id="CHEBI:85452"/>
        <dbReference type="ChEBI" id="CHEBI:85454"/>
        <dbReference type="EC" id="2.1.1.37"/>
    </reaction>
</comment>
<dbReference type="PROSITE" id="PS51679">
    <property type="entry name" value="SAM_MT_C5"/>
    <property type="match status" value="1"/>
</dbReference>
<comment type="similarity">
    <text evidence="4 5">Belongs to the class I-like SAM-binding methyltransferase superfamily. C5-methyltransferase family.</text>
</comment>
<evidence type="ECO:0000313" key="8">
    <source>
        <dbReference type="Proteomes" id="UP001190700"/>
    </source>
</evidence>
<sequence>MFETSVSVAYSESNTWAKNAESSSAHAGNRVVAVGALVCPKSAIQSVRQALHRRKWLKQQGQTVTAFSPGHDWYLASRQRRLLQRIRSLEQKSESVGSALPSSSARASIAVPLTQQGEALMAVHVAPQAAVALERMCQLSRKRSRELVHELDSVEDLLATGVAEWVSGIRVRSHECTPTPIPQDAGGADAGVGCRFRFCELFAGIGGFRVGLESVGGRCVFASELDREACATYILNFGHLPSGDITEIEAADVPAHDVLCAGFPCQAFSRAGDQAGFESSIGCLFFEIIRISKAAQPKVLFLENVANLLKVEDGRAMQTVLAELRSAGYTPHHALINSRTILPQQRERLYFVAFRADLVEEAAAFCWPALPALDRHVREVLEPARDVPPEYVLSDHQFKKISESKFRCNEYPSHRLARVDGGARTLMASYKHSYHLYSEFVPAMDDAGEVLATGRPRFFTPRECARLMGFPENFVIGRSANKNHAYHQLGNAVCPPVIAAIMESICVALKLTDKRSQGNAPSSPSHVVDGSDSELCSGMVDLLHLATPAPSVLKQKFACCKPSRVMTA</sequence>